<sequence>MVSTKESKPMNPYLEMLRPEIADMDIALPAASALLASYIAMQSFPPLIPFIIAIIGGYAAITSSYVYNDCCDVDIDQANLPNRPLPSSRITRKQGLIYSFVLVCIASIAALYLNPESFVVLLFAVLTISLYSKIAKRKTPLSFVPVGIAYGLVPIGIWLAFDPAGVLKGTSESLLPLPAIFLGIMMCVTDWGFTLSGVSRDVEGDRANNAPTLPVKFGVPFTAKFVTSCWLVGVIASFVIGWTAHLGPIFFIGALLGGLWMLYQSFDFVKNPLPERGGKLFIQGSRYRGVMFGSLIVDVILSIMLTGYSAILW</sequence>
<dbReference type="GO" id="GO:0005886">
    <property type="term" value="C:plasma membrane"/>
    <property type="evidence" value="ECO:0007669"/>
    <property type="project" value="UniProtKB-SubCell"/>
</dbReference>
<dbReference type="InterPro" id="IPR044878">
    <property type="entry name" value="UbiA_sf"/>
</dbReference>
<dbReference type="InterPro" id="IPR000537">
    <property type="entry name" value="UbiA_prenyltransferase"/>
</dbReference>
<dbReference type="PANTHER" id="PTHR42723">
    <property type="entry name" value="CHLOROPHYLL SYNTHASE"/>
    <property type="match status" value="1"/>
</dbReference>
<feature type="transmembrane region" description="Helical" evidence="5">
    <location>
        <begin position="141"/>
        <end position="161"/>
    </location>
</feature>
<evidence type="ECO:0000313" key="7">
    <source>
        <dbReference type="Proteomes" id="UP000006622"/>
    </source>
</evidence>
<dbReference type="GO" id="GO:0016765">
    <property type="term" value="F:transferase activity, transferring alkyl or aryl (other than methyl) groups"/>
    <property type="evidence" value="ECO:0007669"/>
    <property type="project" value="InterPro"/>
</dbReference>
<feature type="transmembrane region" description="Helical" evidence="5">
    <location>
        <begin position="225"/>
        <end position="243"/>
    </location>
</feature>
<dbReference type="InterPro" id="IPR050475">
    <property type="entry name" value="Prenyltransferase_related"/>
</dbReference>
<dbReference type="CDD" id="cd13956">
    <property type="entry name" value="PT_UbiA"/>
    <property type="match status" value="1"/>
</dbReference>
<evidence type="ECO:0000256" key="5">
    <source>
        <dbReference type="SAM" id="Phobius"/>
    </source>
</evidence>
<evidence type="ECO:0000256" key="4">
    <source>
        <dbReference type="ARBA" id="ARBA00023136"/>
    </source>
</evidence>
<dbReference type="Gene3D" id="1.20.120.1780">
    <property type="entry name" value="UbiA prenyltransferase"/>
    <property type="match status" value="1"/>
</dbReference>
<dbReference type="Gene3D" id="1.10.357.140">
    <property type="entry name" value="UbiA prenyltransferase"/>
    <property type="match status" value="1"/>
</dbReference>
<keyword evidence="3 5" id="KW-1133">Transmembrane helix</keyword>
<dbReference type="KEGG" id="mzh:Mzhil_0234"/>
<name>F7XNL4_METZD</name>
<keyword evidence="2 5" id="KW-0812">Transmembrane</keyword>
<evidence type="ECO:0000256" key="1">
    <source>
        <dbReference type="ARBA" id="ARBA00004651"/>
    </source>
</evidence>
<feature type="transmembrane region" description="Helical" evidence="5">
    <location>
        <begin position="249"/>
        <end position="269"/>
    </location>
</feature>
<keyword evidence="7" id="KW-1185">Reference proteome</keyword>
<dbReference type="STRING" id="679901.Mzhil_0234"/>
<evidence type="ECO:0000313" key="6">
    <source>
        <dbReference type="EMBL" id="AEH60111.1"/>
    </source>
</evidence>
<keyword evidence="6" id="KW-0808">Transferase</keyword>
<dbReference type="EMBL" id="CP002101">
    <property type="protein sequence ID" value="AEH60111.1"/>
    <property type="molecule type" value="Genomic_DNA"/>
</dbReference>
<dbReference type="HOGENOM" id="CLU_077327_0_0_2"/>
<evidence type="ECO:0000256" key="2">
    <source>
        <dbReference type="ARBA" id="ARBA00022692"/>
    </source>
</evidence>
<dbReference type="RefSeq" id="WP_013897550.1">
    <property type="nucleotide sequence ID" value="NC_015676.1"/>
</dbReference>
<dbReference type="PANTHER" id="PTHR42723:SF1">
    <property type="entry name" value="CHLOROPHYLL SYNTHASE, CHLOROPLASTIC"/>
    <property type="match status" value="1"/>
</dbReference>
<feature type="transmembrane region" description="Helical" evidence="5">
    <location>
        <begin position="290"/>
        <end position="311"/>
    </location>
</feature>
<dbReference type="Pfam" id="PF01040">
    <property type="entry name" value="UbiA"/>
    <property type="match status" value="1"/>
</dbReference>
<dbReference type="Proteomes" id="UP000006622">
    <property type="component" value="Chromosome"/>
</dbReference>
<reference evidence="6 7" key="1">
    <citation type="submission" date="2010-07" db="EMBL/GenBank/DDBJ databases">
        <title>The complete genome of Methanosalsum zhilinae DSM 4017.</title>
        <authorList>
            <consortium name="US DOE Joint Genome Institute (JGI-PGF)"/>
            <person name="Lucas S."/>
            <person name="Copeland A."/>
            <person name="Lapidus A."/>
            <person name="Glavina del Rio T."/>
            <person name="Dalin E."/>
            <person name="Tice H."/>
            <person name="Bruce D."/>
            <person name="Goodwin L."/>
            <person name="Pitluck S."/>
            <person name="Kyrpides N."/>
            <person name="Mavromatis K."/>
            <person name="Ovchinnikova G."/>
            <person name="Daligault H."/>
            <person name="Detter J.C."/>
            <person name="Han C."/>
            <person name="Tapia R."/>
            <person name="Larimer F."/>
            <person name="Land M."/>
            <person name="Hauser L."/>
            <person name="Markowitz V."/>
            <person name="Cheng J.-F."/>
            <person name="Hugenholtz P."/>
            <person name="Woyke T."/>
            <person name="Wu D."/>
            <person name="Spring S."/>
            <person name="Schueler E."/>
            <person name="Brambilla E."/>
            <person name="Klenk H.-P."/>
            <person name="Eisen J.A."/>
        </authorList>
    </citation>
    <scope>NUCLEOTIDE SEQUENCE [LARGE SCALE GENOMIC DNA]</scope>
    <source>
        <strain evidence="7">DSM 4017 / NBRC 107636 / OCM 62 / WeN5</strain>
    </source>
</reference>
<comment type="subcellular location">
    <subcellularLocation>
        <location evidence="1">Cell membrane</location>
        <topology evidence="1">Multi-pass membrane protein</topology>
    </subcellularLocation>
</comment>
<evidence type="ECO:0000256" key="3">
    <source>
        <dbReference type="ARBA" id="ARBA00022989"/>
    </source>
</evidence>
<keyword evidence="4 5" id="KW-0472">Membrane</keyword>
<protein>
    <submittedName>
        <fullName evidence="6">UbiA prenyltransferase</fullName>
    </submittedName>
</protein>
<dbReference type="AlphaFoldDB" id="F7XNL4"/>
<gene>
    <name evidence="6" type="ordered locus">Mzhil_0234</name>
</gene>
<feature type="transmembrane region" description="Helical" evidence="5">
    <location>
        <begin position="47"/>
        <end position="67"/>
    </location>
</feature>
<dbReference type="GeneID" id="10821836"/>
<dbReference type="OrthoDB" id="293340at2157"/>
<feature type="transmembrane region" description="Helical" evidence="5">
    <location>
        <begin position="118"/>
        <end position="134"/>
    </location>
</feature>
<proteinExistence type="predicted"/>
<feature type="transmembrane region" description="Helical" evidence="5">
    <location>
        <begin position="173"/>
        <end position="193"/>
    </location>
</feature>
<feature type="transmembrane region" description="Helical" evidence="5">
    <location>
        <begin position="95"/>
        <end position="112"/>
    </location>
</feature>
<organism evidence="6 7">
    <name type="scientific">Methanosalsum zhilinae (strain DSM 4017 / NBRC 107636 / OCM 62 / WeN5)</name>
    <name type="common">Methanohalophilus zhilinae</name>
    <dbReference type="NCBI Taxonomy" id="679901"/>
    <lineage>
        <taxon>Archaea</taxon>
        <taxon>Methanobacteriati</taxon>
        <taxon>Methanobacteriota</taxon>
        <taxon>Stenosarchaea group</taxon>
        <taxon>Methanomicrobia</taxon>
        <taxon>Methanosarcinales</taxon>
        <taxon>Methanosarcinaceae</taxon>
        <taxon>Methanosalsum</taxon>
    </lineage>
</organism>
<accession>F7XNL4</accession>